<evidence type="ECO:0000313" key="7">
    <source>
        <dbReference type="Proteomes" id="UP001187221"/>
    </source>
</evidence>
<dbReference type="SUPFAM" id="SSF46785">
    <property type="entry name" value="Winged helix' DNA-binding domain"/>
    <property type="match status" value="1"/>
</dbReference>
<dbReference type="EMBL" id="BTFW01000003">
    <property type="protein sequence ID" value="GMM62595.1"/>
    <property type="molecule type" value="Genomic_DNA"/>
</dbReference>
<evidence type="ECO:0000259" key="5">
    <source>
        <dbReference type="PROSITE" id="PS50931"/>
    </source>
</evidence>
<dbReference type="PROSITE" id="PS50931">
    <property type="entry name" value="HTH_LYSR"/>
    <property type="match status" value="1"/>
</dbReference>
<keyword evidence="2" id="KW-0805">Transcription regulation</keyword>
<protein>
    <submittedName>
        <fullName evidence="6">LysR family transcriptional regulator</fullName>
    </submittedName>
</protein>
<dbReference type="Gene3D" id="1.10.10.10">
    <property type="entry name" value="Winged helix-like DNA-binding domain superfamily/Winged helix DNA-binding domain"/>
    <property type="match status" value="1"/>
</dbReference>
<dbReference type="SUPFAM" id="SSF53850">
    <property type="entry name" value="Periplasmic binding protein-like II"/>
    <property type="match status" value="1"/>
</dbReference>
<dbReference type="RefSeq" id="WP_317976292.1">
    <property type="nucleotide sequence ID" value="NZ_BTFW01000003.1"/>
</dbReference>
<keyword evidence="3" id="KW-0238">DNA-binding</keyword>
<dbReference type="Pfam" id="PF03466">
    <property type="entry name" value="LysR_substrate"/>
    <property type="match status" value="1"/>
</dbReference>
<dbReference type="CDD" id="cd08417">
    <property type="entry name" value="PBP2_Nitroaromatics_like"/>
    <property type="match status" value="1"/>
</dbReference>
<dbReference type="Gene3D" id="3.40.190.10">
    <property type="entry name" value="Periplasmic binding protein-like II"/>
    <property type="match status" value="2"/>
</dbReference>
<evidence type="ECO:0000256" key="1">
    <source>
        <dbReference type="ARBA" id="ARBA00009437"/>
    </source>
</evidence>
<comment type="similarity">
    <text evidence="1">Belongs to the LysR transcriptional regulatory family.</text>
</comment>
<evidence type="ECO:0000256" key="2">
    <source>
        <dbReference type="ARBA" id="ARBA00023015"/>
    </source>
</evidence>
<feature type="domain" description="HTH lysR-type" evidence="5">
    <location>
        <begin position="6"/>
        <end position="64"/>
    </location>
</feature>
<comment type="caution">
    <text evidence="6">The sequence shown here is derived from an EMBL/GenBank/DDBJ whole genome shotgun (WGS) entry which is preliminary data.</text>
</comment>
<dbReference type="InterPro" id="IPR005119">
    <property type="entry name" value="LysR_subst-bd"/>
</dbReference>
<keyword evidence="4" id="KW-0804">Transcription</keyword>
<dbReference type="PANTHER" id="PTHR30118:SF15">
    <property type="entry name" value="TRANSCRIPTIONAL REGULATORY PROTEIN"/>
    <property type="match status" value="1"/>
</dbReference>
<gene>
    <name evidence="6" type="ORF">NUTIK01_33720</name>
</gene>
<dbReference type="Proteomes" id="UP001187221">
    <property type="component" value="Unassembled WGS sequence"/>
</dbReference>
<dbReference type="InterPro" id="IPR036388">
    <property type="entry name" value="WH-like_DNA-bd_sf"/>
</dbReference>
<dbReference type="InterPro" id="IPR050389">
    <property type="entry name" value="LysR-type_TF"/>
</dbReference>
<dbReference type="InterPro" id="IPR000847">
    <property type="entry name" value="LysR_HTH_N"/>
</dbReference>
<evidence type="ECO:0000256" key="3">
    <source>
        <dbReference type="ARBA" id="ARBA00023125"/>
    </source>
</evidence>
<organism evidence="6 7">
    <name type="scientific">Novosphingobium pituita</name>
    <dbReference type="NCBI Taxonomy" id="3056842"/>
    <lineage>
        <taxon>Bacteria</taxon>
        <taxon>Pseudomonadati</taxon>
        <taxon>Pseudomonadota</taxon>
        <taxon>Alphaproteobacteria</taxon>
        <taxon>Sphingomonadales</taxon>
        <taxon>Sphingomonadaceae</taxon>
        <taxon>Novosphingobium</taxon>
    </lineage>
</organism>
<dbReference type="Pfam" id="PF00126">
    <property type="entry name" value="HTH_1"/>
    <property type="match status" value="1"/>
</dbReference>
<dbReference type="InterPro" id="IPR037402">
    <property type="entry name" value="YidZ_PBP2"/>
</dbReference>
<accession>A0ABQ6PBW1</accession>
<dbReference type="PANTHER" id="PTHR30118">
    <property type="entry name" value="HTH-TYPE TRANSCRIPTIONAL REGULATOR LEUO-RELATED"/>
    <property type="match status" value="1"/>
</dbReference>
<evidence type="ECO:0000256" key="4">
    <source>
        <dbReference type="ARBA" id="ARBA00023163"/>
    </source>
</evidence>
<reference evidence="6 7" key="1">
    <citation type="submission" date="2023-06" db="EMBL/GenBank/DDBJ databases">
        <title>Draft genome sequence of Novosphingobium sp. strain IK01.</title>
        <authorList>
            <person name="Hatamoto M."/>
            <person name="Ikarashi T."/>
            <person name="Yamaguchi T."/>
        </authorList>
    </citation>
    <scope>NUCLEOTIDE SEQUENCE [LARGE SCALE GENOMIC DNA]</scope>
    <source>
        <strain evidence="6 7">IK01</strain>
    </source>
</reference>
<proteinExistence type="inferred from homology"/>
<sequence>MAPLHLAPNLILVLAHLLKTKSVGSTAMMLGMMSQPSVSRHLAQLREAIQDPLLVRAGNQMARTPRGEELVGRLSDWMSTTASLFDTCEFTPAQICRRFRIASTDFGVATVCLPALPALWREAPSLGLDVVPLGHVPHRSLASGDIDLALTGFDPVPEQIHHDLLFEDTFVCVMRAGHPLAEADADVVSLAGFLAYPHLALSVSDAELDRVAMELGAEARHRKVAARVPYFALAPRMLAAGDLVMVVPARAAAGWSAGEQEQCALAVRRAPEELGTLRYWLLWHERSRLDPPARWLRARLIEMARMASDEGGKG</sequence>
<keyword evidence="7" id="KW-1185">Reference proteome</keyword>
<dbReference type="InterPro" id="IPR036390">
    <property type="entry name" value="WH_DNA-bd_sf"/>
</dbReference>
<name>A0ABQ6PBW1_9SPHN</name>
<evidence type="ECO:0000313" key="6">
    <source>
        <dbReference type="EMBL" id="GMM62595.1"/>
    </source>
</evidence>